<organism evidence="3 4">
    <name type="scientific">Actinosynnema pretiosum</name>
    <dbReference type="NCBI Taxonomy" id="42197"/>
    <lineage>
        <taxon>Bacteria</taxon>
        <taxon>Bacillati</taxon>
        <taxon>Actinomycetota</taxon>
        <taxon>Actinomycetes</taxon>
        <taxon>Pseudonocardiales</taxon>
        <taxon>Pseudonocardiaceae</taxon>
        <taxon>Actinosynnema</taxon>
    </lineage>
</organism>
<dbReference type="Gene3D" id="1.10.30.50">
    <property type="match status" value="1"/>
</dbReference>
<dbReference type="GO" id="GO:0003676">
    <property type="term" value="F:nucleic acid binding"/>
    <property type="evidence" value="ECO:0007669"/>
    <property type="project" value="InterPro"/>
</dbReference>
<dbReference type="PANTHER" id="PTHR33877">
    <property type="entry name" value="SLL1193 PROTEIN"/>
    <property type="match status" value="1"/>
</dbReference>
<dbReference type="Proteomes" id="UP000218505">
    <property type="component" value="Chromosome"/>
</dbReference>
<dbReference type="InterPro" id="IPR002711">
    <property type="entry name" value="HNH"/>
</dbReference>
<evidence type="ECO:0000256" key="1">
    <source>
        <dbReference type="SAM" id="MobiDB-lite"/>
    </source>
</evidence>
<dbReference type="KEGG" id="apre:CNX65_04335"/>
<name>A0A290Z0X9_9PSEU</name>
<dbReference type="InterPro" id="IPR052892">
    <property type="entry name" value="NA-targeting_endonuclease"/>
</dbReference>
<dbReference type="CDD" id="cd00085">
    <property type="entry name" value="HNHc"/>
    <property type="match status" value="1"/>
</dbReference>
<feature type="region of interest" description="Disordered" evidence="1">
    <location>
        <begin position="37"/>
        <end position="58"/>
    </location>
</feature>
<proteinExistence type="predicted"/>
<feature type="domain" description="HNH nuclease" evidence="2">
    <location>
        <begin position="165"/>
        <end position="215"/>
    </location>
</feature>
<protein>
    <recommendedName>
        <fullName evidence="2">HNH nuclease domain-containing protein</fullName>
    </recommendedName>
</protein>
<dbReference type="GO" id="GO:0008270">
    <property type="term" value="F:zinc ion binding"/>
    <property type="evidence" value="ECO:0007669"/>
    <property type="project" value="InterPro"/>
</dbReference>
<dbReference type="RefSeq" id="WP_096491609.1">
    <property type="nucleotide sequence ID" value="NZ_CP023445.1"/>
</dbReference>
<evidence type="ECO:0000313" key="3">
    <source>
        <dbReference type="EMBL" id="ATE52609.1"/>
    </source>
</evidence>
<dbReference type="EMBL" id="CP023445">
    <property type="protein sequence ID" value="ATE52609.1"/>
    <property type="molecule type" value="Genomic_DNA"/>
</dbReference>
<dbReference type="GO" id="GO:0004519">
    <property type="term" value="F:endonuclease activity"/>
    <property type="evidence" value="ECO:0007669"/>
    <property type="project" value="InterPro"/>
</dbReference>
<dbReference type="PANTHER" id="PTHR33877:SF2">
    <property type="entry name" value="OS07G0170200 PROTEIN"/>
    <property type="match status" value="1"/>
</dbReference>
<sequence>MPSNPQDPLAAALGTLTLLVAALLLLALTSLALRRPPPTPAFTRRPPHGGGALRPDPNAGFLTDRGLLFLPRRFFLATGCPPVRVRARDHAALDRARRTRPVKVAQRGRASWWWFEDAVYAESRGYRPADVLARVVAERVRDEALAERTLLLTSLNPRHPRIPAEVRRAVFERDRGRCAHCGGATNLNYDHVVPLAEGGPSTVGNLRVLCRPCLRIAH</sequence>
<gene>
    <name evidence="3" type="ORF">CNX65_04335</name>
</gene>
<dbReference type="AlphaFoldDB" id="A0A290Z0X9"/>
<dbReference type="SMART" id="SM00507">
    <property type="entry name" value="HNHc"/>
    <property type="match status" value="1"/>
</dbReference>
<dbReference type="Pfam" id="PF01844">
    <property type="entry name" value="HNH"/>
    <property type="match status" value="1"/>
</dbReference>
<reference evidence="3" key="1">
    <citation type="submission" date="2017-09" db="EMBL/GenBank/DDBJ databases">
        <title>Complete Genome Sequence of ansamitocin-producing Bacterium Actinosynnema pretiosum X47.</title>
        <authorList>
            <person name="Cao G."/>
            <person name="Zong G."/>
            <person name="Zhong C."/>
            <person name="Fu J."/>
        </authorList>
    </citation>
    <scope>NUCLEOTIDE SEQUENCE [LARGE SCALE GENOMIC DNA]</scope>
    <source>
        <strain evidence="3">X47</strain>
    </source>
</reference>
<evidence type="ECO:0000259" key="2">
    <source>
        <dbReference type="SMART" id="SM00507"/>
    </source>
</evidence>
<keyword evidence="4" id="KW-1185">Reference proteome</keyword>
<accession>A0A290Z0X9</accession>
<dbReference type="InterPro" id="IPR003615">
    <property type="entry name" value="HNH_nuc"/>
</dbReference>
<evidence type="ECO:0000313" key="4">
    <source>
        <dbReference type="Proteomes" id="UP000218505"/>
    </source>
</evidence>